<evidence type="ECO:0000313" key="4">
    <source>
        <dbReference type="Proteomes" id="UP001381693"/>
    </source>
</evidence>
<feature type="transmembrane region" description="Helical" evidence="1">
    <location>
        <begin position="24"/>
        <end position="47"/>
    </location>
</feature>
<dbReference type="InterPro" id="IPR045357">
    <property type="entry name" value="Aminopeptidase_N-like_N"/>
</dbReference>
<protein>
    <recommendedName>
        <fullName evidence="2">Aminopeptidase N-like N-terminal domain-containing protein</fullName>
    </recommendedName>
</protein>
<dbReference type="GO" id="GO:0005737">
    <property type="term" value="C:cytoplasm"/>
    <property type="evidence" value="ECO:0007669"/>
    <property type="project" value="TreeGrafter"/>
</dbReference>
<gene>
    <name evidence="3" type="ORF">SK128_000906</name>
</gene>
<keyword evidence="1" id="KW-1133">Transmembrane helix</keyword>
<organism evidence="3 4">
    <name type="scientific">Halocaridina rubra</name>
    <name type="common">Hawaiian red shrimp</name>
    <dbReference type="NCBI Taxonomy" id="373956"/>
    <lineage>
        <taxon>Eukaryota</taxon>
        <taxon>Metazoa</taxon>
        <taxon>Ecdysozoa</taxon>
        <taxon>Arthropoda</taxon>
        <taxon>Crustacea</taxon>
        <taxon>Multicrustacea</taxon>
        <taxon>Malacostraca</taxon>
        <taxon>Eumalacostraca</taxon>
        <taxon>Eucarida</taxon>
        <taxon>Decapoda</taxon>
        <taxon>Pleocyemata</taxon>
        <taxon>Caridea</taxon>
        <taxon>Atyoidea</taxon>
        <taxon>Atyidae</taxon>
        <taxon>Halocaridina</taxon>
    </lineage>
</organism>
<dbReference type="Pfam" id="PF17900">
    <property type="entry name" value="Peptidase_M1_N"/>
    <property type="match status" value="1"/>
</dbReference>
<keyword evidence="1" id="KW-0812">Transmembrane</keyword>
<dbReference type="GO" id="GO:0008270">
    <property type="term" value="F:zinc ion binding"/>
    <property type="evidence" value="ECO:0007669"/>
    <property type="project" value="TreeGrafter"/>
</dbReference>
<name>A0AAN9AF02_HALRR</name>
<dbReference type="AlphaFoldDB" id="A0AAN9AF02"/>
<comment type="caution">
    <text evidence="3">The sequence shown here is derived from an EMBL/GenBank/DDBJ whole genome shotgun (WGS) entry which is preliminary data.</text>
</comment>
<dbReference type="GO" id="GO:0070006">
    <property type="term" value="F:metalloaminopeptidase activity"/>
    <property type="evidence" value="ECO:0007669"/>
    <property type="project" value="TreeGrafter"/>
</dbReference>
<dbReference type="GO" id="GO:0043171">
    <property type="term" value="P:peptide catabolic process"/>
    <property type="evidence" value="ECO:0007669"/>
    <property type="project" value="TreeGrafter"/>
</dbReference>
<sequence>MEMNQSAASVSFGKKNGCYLNRGVLVLLGLLFISAIVATGLIVYYYAPQVRDTQKEELSTLPKTSSDIENPLVTTASPVTPPKKEKRDIRLPRSIKPLHYVVKLQPFINGNFSIMGYVQIEMEVLEPTKNISLHILDIITKNETIKLLPSNSLEGPGLGIDRHAYDPVRQFYIAHLARPLERGKKYVLSMNFEGHLNDQLHGFYRSSYEDAKGEKVLLACTQFQPTDARRAFPCFDEPGLKATFEIYLGRTENMSSISNMPIYETFP</sequence>
<dbReference type="Gene3D" id="2.60.40.1730">
    <property type="entry name" value="tricorn interacting facor f3 domain"/>
    <property type="match status" value="1"/>
</dbReference>
<dbReference type="GO" id="GO:0016020">
    <property type="term" value="C:membrane"/>
    <property type="evidence" value="ECO:0007669"/>
    <property type="project" value="TreeGrafter"/>
</dbReference>
<keyword evidence="4" id="KW-1185">Reference proteome</keyword>
<evidence type="ECO:0000313" key="3">
    <source>
        <dbReference type="EMBL" id="KAK7082312.1"/>
    </source>
</evidence>
<dbReference type="InterPro" id="IPR042097">
    <property type="entry name" value="Aminopeptidase_N-like_N_sf"/>
</dbReference>
<evidence type="ECO:0000259" key="2">
    <source>
        <dbReference type="Pfam" id="PF17900"/>
    </source>
</evidence>
<dbReference type="InterPro" id="IPR050344">
    <property type="entry name" value="Peptidase_M1_aminopeptidases"/>
</dbReference>
<feature type="non-terminal residue" evidence="3">
    <location>
        <position position="267"/>
    </location>
</feature>
<dbReference type="Proteomes" id="UP001381693">
    <property type="component" value="Unassembled WGS sequence"/>
</dbReference>
<reference evidence="3 4" key="1">
    <citation type="submission" date="2023-11" db="EMBL/GenBank/DDBJ databases">
        <title>Halocaridina rubra genome assembly.</title>
        <authorList>
            <person name="Smith C."/>
        </authorList>
    </citation>
    <scope>NUCLEOTIDE SEQUENCE [LARGE SCALE GENOMIC DNA]</scope>
    <source>
        <strain evidence="3">EP-1</strain>
        <tissue evidence="3">Whole</tissue>
    </source>
</reference>
<proteinExistence type="predicted"/>
<dbReference type="SUPFAM" id="SSF63737">
    <property type="entry name" value="Leukotriene A4 hydrolase N-terminal domain"/>
    <property type="match status" value="1"/>
</dbReference>
<feature type="domain" description="Aminopeptidase N-like N-terminal" evidence="2">
    <location>
        <begin position="96"/>
        <end position="263"/>
    </location>
</feature>
<dbReference type="GO" id="GO:0005615">
    <property type="term" value="C:extracellular space"/>
    <property type="evidence" value="ECO:0007669"/>
    <property type="project" value="TreeGrafter"/>
</dbReference>
<keyword evidence="1" id="KW-0472">Membrane</keyword>
<dbReference type="GO" id="GO:0006508">
    <property type="term" value="P:proteolysis"/>
    <property type="evidence" value="ECO:0007669"/>
    <property type="project" value="TreeGrafter"/>
</dbReference>
<dbReference type="GO" id="GO:0042277">
    <property type="term" value="F:peptide binding"/>
    <property type="evidence" value="ECO:0007669"/>
    <property type="project" value="TreeGrafter"/>
</dbReference>
<evidence type="ECO:0000256" key="1">
    <source>
        <dbReference type="SAM" id="Phobius"/>
    </source>
</evidence>
<dbReference type="PANTHER" id="PTHR11533:SF294">
    <property type="entry name" value="THYROTROPIN-RELEASING HORMONE-DEGRADING ECTOENZYME"/>
    <property type="match status" value="1"/>
</dbReference>
<dbReference type="PANTHER" id="PTHR11533">
    <property type="entry name" value="PROTEASE M1 ZINC METALLOPROTEASE"/>
    <property type="match status" value="1"/>
</dbReference>
<dbReference type="EMBL" id="JAXCGZ010004084">
    <property type="protein sequence ID" value="KAK7082312.1"/>
    <property type="molecule type" value="Genomic_DNA"/>
</dbReference>
<accession>A0AAN9AF02</accession>